<keyword evidence="5" id="KW-1185">Reference proteome</keyword>
<dbReference type="AlphaFoldDB" id="F2PI90"/>
<dbReference type="OrthoDB" id="2441380at2759"/>
<keyword evidence="2" id="KW-0732">Signal</keyword>
<accession>F2PI90</accession>
<dbReference type="eggNOG" id="ENOG502SPV1">
    <property type="taxonomic scope" value="Eukaryota"/>
</dbReference>
<sequence length="223" mass="24363">MVIMQLLLDLHAVSVADLGTSAASPTICSRLSLNPSTWTPNSHTEGRARFHAQVSAGHVASIASWSTKATMRPSVGAFEQRGWTSFPPSSSTRRPSPFHKELSKQPLSTKLPPPTATMSFHQSAQGVRLEDDHVLVAELRNDNGDYVTARLDLNSVLGNFNGNFSWGERDFSNSACNIRLQFDEAINLPILRATLTTSSGDQVARDVNLAERITNKNGCFELQ</sequence>
<dbReference type="Pfam" id="PF08881">
    <property type="entry name" value="CVNH"/>
    <property type="match status" value="1"/>
</dbReference>
<dbReference type="HOGENOM" id="CLU_1240909_0_0_1"/>
<dbReference type="PANTHER" id="PTHR42076:SF1">
    <property type="entry name" value="CYANOVIRIN-N DOMAIN-CONTAINING PROTEIN"/>
    <property type="match status" value="1"/>
</dbReference>
<dbReference type="PANTHER" id="PTHR42076">
    <property type="entry name" value="CYANOVIRIN-N HOMOLOG"/>
    <property type="match status" value="1"/>
</dbReference>
<reference evidence="5" key="1">
    <citation type="journal article" date="2012" name="MBio">
        <title>Comparative genome analysis of Trichophyton rubrum and related dermatophytes reveals candidate genes involved in infection.</title>
        <authorList>
            <person name="Martinez D.A."/>
            <person name="Oliver B.G."/>
            <person name="Graeser Y."/>
            <person name="Goldberg J.M."/>
            <person name="Li W."/>
            <person name="Martinez-Rossi N.M."/>
            <person name="Monod M."/>
            <person name="Shelest E."/>
            <person name="Barton R.C."/>
            <person name="Birch E."/>
            <person name="Brakhage A.A."/>
            <person name="Chen Z."/>
            <person name="Gurr S.J."/>
            <person name="Heiman D."/>
            <person name="Heitman J."/>
            <person name="Kosti I."/>
            <person name="Rossi A."/>
            <person name="Saif S."/>
            <person name="Samalova M."/>
            <person name="Saunders C.W."/>
            <person name="Shea T."/>
            <person name="Summerbell R.C."/>
            <person name="Xu J."/>
            <person name="Young S."/>
            <person name="Zeng Q."/>
            <person name="Birren B.W."/>
            <person name="Cuomo C.A."/>
            <person name="White T.C."/>
        </authorList>
    </citation>
    <scope>NUCLEOTIDE SEQUENCE [LARGE SCALE GENOMIC DNA]</scope>
    <source>
        <strain evidence="5">ATCC MYA-4606 / CBS 127.97</strain>
    </source>
</reference>
<feature type="signal peptide" evidence="2">
    <location>
        <begin position="1"/>
        <end position="16"/>
    </location>
</feature>
<dbReference type="InterPro" id="IPR036673">
    <property type="entry name" value="Cyanovirin-N_sf"/>
</dbReference>
<dbReference type="SUPFAM" id="SSF51322">
    <property type="entry name" value="Cyanovirin-N"/>
    <property type="match status" value="1"/>
</dbReference>
<feature type="compositionally biased region" description="Low complexity" evidence="1">
    <location>
        <begin position="84"/>
        <end position="95"/>
    </location>
</feature>
<dbReference type="InterPro" id="IPR011058">
    <property type="entry name" value="Cyanovirin-N"/>
</dbReference>
<feature type="chain" id="PRO_5003287870" evidence="2">
    <location>
        <begin position="17"/>
        <end position="223"/>
    </location>
</feature>
<evidence type="ECO:0000313" key="5">
    <source>
        <dbReference type="Proteomes" id="UP000009169"/>
    </source>
</evidence>
<dbReference type="Proteomes" id="UP000009169">
    <property type="component" value="Unassembled WGS sequence"/>
</dbReference>
<gene>
    <name evidence="4" type="ORF">TEQG_00698</name>
</gene>
<dbReference type="VEuPathDB" id="FungiDB:TEQG_00698"/>
<evidence type="ECO:0000313" key="4">
    <source>
        <dbReference type="EMBL" id="EGE01652.1"/>
    </source>
</evidence>
<proteinExistence type="predicted"/>
<dbReference type="Gene3D" id="2.30.60.10">
    <property type="entry name" value="Cyanovirin-N"/>
    <property type="match status" value="1"/>
</dbReference>
<dbReference type="EMBL" id="DS995719">
    <property type="protein sequence ID" value="EGE01652.1"/>
    <property type="molecule type" value="Genomic_DNA"/>
</dbReference>
<feature type="region of interest" description="Disordered" evidence="1">
    <location>
        <begin position="80"/>
        <end position="118"/>
    </location>
</feature>
<protein>
    <submittedName>
        <fullName evidence="4">CVNH domain-containing protein</fullName>
    </submittedName>
</protein>
<evidence type="ECO:0000256" key="2">
    <source>
        <dbReference type="SAM" id="SignalP"/>
    </source>
</evidence>
<evidence type="ECO:0000256" key="1">
    <source>
        <dbReference type="SAM" id="MobiDB-lite"/>
    </source>
</evidence>
<evidence type="ECO:0000259" key="3">
    <source>
        <dbReference type="SMART" id="SM01111"/>
    </source>
</evidence>
<dbReference type="SMART" id="SM01111">
    <property type="entry name" value="CVNH"/>
    <property type="match status" value="1"/>
</dbReference>
<organism evidence="4 5">
    <name type="scientific">Trichophyton equinum (strain ATCC MYA-4606 / CBS 127.97)</name>
    <name type="common">Horse ringworm fungus</name>
    <dbReference type="NCBI Taxonomy" id="559882"/>
    <lineage>
        <taxon>Eukaryota</taxon>
        <taxon>Fungi</taxon>
        <taxon>Dikarya</taxon>
        <taxon>Ascomycota</taxon>
        <taxon>Pezizomycotina</taxon>
        <taxon>Eurotiomycetes</taxon>
        <taxon>Eurotiomycetidae</taxon>
        <taxon>Onygenales</taxon>
        <taxon>Arthrodermataceae</taxon>
        <taxon>Trichophyton</taxon>
    </lineage>
</organism>
<name>F2PI90_TRIEC</name>
<feature type="domain" description="Cyanovirin-N" evidence="3">
    <location>
        <begin position="119"/>
        <end position="222"/>
    </location>
</feature>